<dbReference type="PANTHER" id="PTHR47219">
    <property type="entry name" value="RAB GTPASE-ACTIVATING PROTEIN 1-LIKE"/>
    <property type="match status" value="1"/>
</dbReference>
<feature type="compositionally biased region" description="Polar residues" evidence="4">
    <location>
        <begin position="1219"/>
        <end position="1228"/>
    </location>
</feature>
<dbReference type="Pfam" id="PF00640">
    <property type="entry name" value="PID"/>
    <property type="match status" value="1"/>
</dbReference>
<sequence>MNIKKANKSKIMKTKLVQLIWRGESSVDPRFSSFMMPWTLADIRNHDNFTRLSVGIEHGVFEAYNVDFELQFAHQLKYIVGMCRVIQKPQKTKSRNFEFIVPNKSNSINSRSNNSTSSDSQSNQIAEIYGPENGMVYLLKNPRDPLLHIHLFESDSVEEMTELMHQMRDTHNNTIGGSVGNIPQSIVSSPRTGDTNFQKALRNNGVHSTPASNLKYSEAMRHAAHDTSPSTVGRMSASKSYTSGLSNSAGAVNMPTSASSSNLSLLNDISPNNSQFFEVMYVGKIKVSHKRVPYTFIDDALPKFKAYDAQKIKMQTELQRRASMQSESGSQENISTSQKISDDMRAKSQRINEVDETKECDTDKPTSEENKENLESEAEVEEARDKPTVLRSQSHYSMPVSIGDETSNVAVESPLKVSSNKNSKNLKHSDEKEENAQENDVDEPPKQRDRSASIGSIPIVEQNRTMVFLIGRADLRLISPDRKQVLLYKDFKDVASCAQGQKNADHFGIICREMQNDGYIGYVFKCQSENVANDIIAAISQAFITCSEAKQKEKSQILSCDHCPMLWYHKLCQDIEGLSDKKIQSSIFRRMETLAEDEQTIILAKYNGADDMAGHTIAEQNQFLMMLLRAHCEARQQRHVHDTAENRTEFLNQYLGGSTIFMKAKRSLTSSFDHLLKRKGSQNEVQGLPSAPVINSTNEKRINLDEVNQRNRISGDFGQHNMETPQLKSPMIDIFMKVGNNPDENRSQNKGSWRQAMLHRVVTPSKALQGDENAAEFISPMRHNEPYRKKTSEDYRKLWKVTAKQIIMLSRMEKENARLQHEHSEHETKRIKLEYDDITPCSKMASDHWDNLLEQQSRITQKPDPIVMLQSVRNGVPKAIRGEVWMFLAEQYNRHTAPIDTHKYPNYNTPYNVLLKNLTEHQHAIFIDLDTVPELYEHLDKNDVSPTLYAAPWILTVFSSQFPLGFVARVFDLMFFESSETIFRIALALLTVHKDELLKRENFEEIMNYLKNTVPKMDSTTMELILKEAFVTDISHKLTEYQVEYNVLQEEITSQNHHMENLNRLKENNQHLENQLEIAQTTLAHLEQQRQSQQSQIQTLQAQIQSMEVTVQTLGRFLSHLQDLNPDLDMPGDIRRIVQQVNYIDQQSRRRPVFLERKIGKSVSVNSHLGLALRVLEEQNEPPSPDYAPTPTTTHSKKKSPFFENTFEQLRQQQQQQRGSNDNNSDSGIATPLSPSNGTNISSSVASSSQSSNNSNKSETESEPESLPSSSEHPLSNCSSDINVRFNGTTQLKTKGKILNSNNINNNIGGLASGKQNTQS</sequence>
<dbReference type="SUPFAM" id="SSF47923">
    <property type="entry name" value="Ypt/Rab-GAP domain of gyp1p"/>
    <property type="match status" value="2"/>
</dbReference>
<dbReference type="SMART" id="SM00462">
    <property type="entry name" value="PTB"/>
    <property type="match status" value="1"/>
</dbReference>
<dbReference type="InterPro" id="IPR006020">
    <property type="entry name" value="PTB/PI_dom"/>
</dbReference>
<feature type="compositionally biased region" description="Low complexity" evidence="4">
    <location>
        <begin position="1301"/>
        <end position="1314"/>
    </location>
</feature>
<dbReference type="CDD" id="cd01269">
    <property type="entry name" value="PTB_TBC1D1_like"/>
    <property type="match status" value="1"/>
</dbReference>
<keyword evidence="3" id="KW-0175">Coiled coil</keyword>
<dbReference type="SMART" id="SM00164">
    <property type="entry name" value="TBC"/>
    <property type="match status" value="1"/>
</dbReference>
<feature type="compositionally biased region" description="Low complexity" evidence="4">
    <location>
        <begin position="1209"/>
        <end position="1218"/>
    </location>
</feature>
<gene>
    <name evidence="7" type="primary">CSON013817</name>
</gene>
<keyword evidence="2" id="KW-0597">Phosphoprotein</keyword>
<feature type="region of interest" description="Disordered" evidence="4">
    <location>
        <begin position="1178"/>
        <end position="1282"/>
    </location>
</feature>
<dbReference type="InterPro" id="IPR011993">
    <property type="entry name" value="PH-like_dom_sf"/>
</dbReference>
<dbReference type="InterPro" id="IPR035969">
    <property type="entry name" value="Rab-GAP_TBC_sf"/>
</dbReference>
<evidence type="ECO:0000256" key="3">
    <source>
        <dbReference type="SAM" id="Coils"/>
    </source>
</evidence>
<feature type="region of interest" description="Disordered" evidence="4">
    <location>
        <begin position="318"/>
        <end position="456"/>
    </location>
</feature>
<feature type="domain" description="PID" evidence="6">
    <location>
        <begin position="272"/>
        <end position="556"/>
    </location>
</feature>
<dbReference type="InterPro" id="IPR000195">
    <property type="entry name" value="Rab-GAP-TBC_dom"/>
</dbReference>
<dbReference type="FunFam" id="1.10.472.80:FF:000043">
    <property type="entry name" value="Pollux, isoform A"/>
    <property type="match status" value="1"/>
</dbReference>
<feature type="region of interest" description="Disordered" evidence="4">
    <location>
        <begin position="1301"/>
        <end position="1320"/>
    </location>
</feature>
<keyword evidence="1" id="KW-0343">GTPase activation</keyword>
<dbReference type="SUPFAM" id="SSF50729">
    <property type="entry name" value="PH domain-like"/>
    <property type="match status" value="1"/>
</dbReference>
<dbReference type="FunFam" id="1.10.10.2750:FF:000002">
    <property type="entry name" value="TBC1 domain family member 4"/>
    <property type="match status" value="1"/>
</dbReference>
<evidence type="ECO:0000313" key="7">
    <source>
        <dbReference type="EMBL" id="SSX26753.1"/>
    </source>
</evidence>
<evidence type="ECO:0000256" key="2">
    <source>
        <dbReference type="ARBA" id="ARBA00022553"/>
    </source>
</evidence>
<dbReference type="InterPro" id="IPR021785">
    <property type="entry name" value="DUF3350"/>
</dbReference>
<protein>
    <submittedName>
        <fullName evidence="7">CSON013817 protein</fullName>
    </submittedName>
</protein>
<dbReference type="OMA" id="FAMKHIM"/>
<feature type="compositionally biased region" description="Polar residues" evidence="4">
    <location>
        <begin position="322"/>
        <end position="339"/>
    </location>
</feature>
<feature type="coiled-coil region" evidence="3">
    <location>
        <begin position="1045"/>
        <end position="1110"/>
    </location>
</feature>
<evidence type="ECO:0000259" key="5">
    <source>
        <dbReference type="SMART" id="SM00164"/>
    </source>
</evidence>
<accession>A0A336MD89</accession>
<reference evidence="7" key="1">
    <citation type="submission" date="2018-07" db="EMBL/GenBank/DDBJ databases">
        <authorList>
            <person name="Quirk P.G."/>
            <person name="Krulwich T.A."/>
        </authorList>
    </citation>
    <scope>NUCLEOTIDE SEQUENCE</scope>
</reference>
<feature type="compositionally biased region" description="Basic and acidic residues" evidence="4">
    <location>
        <begin position="340"/>
        <end position="374"/>
    </location>
</feature>
<dbReference type="Pfam" id="PF11830">
    <property type="entry name" value="DUF3350"/>
    <property type="match status" value="1"/>
</dbReference>
<feature type="region of interest" description="Disordered" evidence="4">
    <location>
        <begin position="104"/>
        <end position="123"/>
    </location>
</feature>
<evidence type="ECO:0000256" key="1">
    <source>
        <dbReference type="ARBA" id="ARBA00022468"/>
    </source>
</evidence>
<dbReference type="Gene3D" id="2.30.29.30">
    <property type="entry name" value="Pleckstrin-homology domain (PH domain)/Phosphotyrosine-binding domain (PTB)"/>
    <property type="match status" value="1"/>
</dbReference>
<feature type="domain" description="Rab-GAP TBC" evidence="5">
    <location>
        <begin position="872"/>
        <end position="1001"/>
    </location>
</feature>
<feature type="compositionally biased region" description="Low complexity" evidence="4">
    <location>
        <begin position="1236"/>
        <end position="1257"/>
    </location>
</feature>
<proteinExistence type="predicted"/>
<dbReference type="PANTHER" id="PTHR47219:SF16">
    <property type="entry name" value="GTPASE ACTIVATING PROTEIN"/>
    <property type="match status" value="1"/>
</dbReference>
<dbReference type="Pfam" id="PF23436">
    <property type="entry name" value="RabGap-TBC_2"/>
    <property type="match status" value="1"/>
</dbReference>
<organism evidence="7">
    <name type="scientific">Culicoides sonorensis</name>
    <name type="common">Biting midge</name>
    <dbReference type="NCBI Taxonomy" id="179676"/>
    <lineage>
        <taxon>Eukaryota</taxon>
        <taxon>Metazoa</taxon>
        <taxon>Ecdysozoa</taxon>
        <taxon>Arthropoda</taxon>
        <taxon>Hexapoda</taxon>
        <taxon>Insecta</taxon>
        <taxon>Pterygota</taxon>
        <taxon>Neoptera</taxon>
        <taxon>Endopterygota</taxon>
        <taxon>Diptera</taxon>
        <taxon>Nematocera</taxon>
        <taxon>Chironomoidea</taxon>
        <taxon>Ceratopogonidae</taxon>
        <taxon>Ceratopogoninae</taxon>
        <taxon>Culicoides</taxon>
        <taxon>Monoculicoides</taxon>
    </lineage>
</organism>
<dbReference type="Gene3D" id="1.10.10.2750">
    <property type="match status" value="1"/>
</dbReference>
<dbReference type="EMBL" id="UFQT01000718">
    <property type="protein sequence ID" value="SSX26753.1"/>
    <property type="molecule type" value="Genomic_DNA"/>
</dbReference>
<evidence type="ECO:0000259" key="6">
    <source>
        <dbReference type="SMART" id="SM00462"/>
    </source>
</evidence>
<dbReference type="Gene3D" id="1.10.472.80">
    <property type="entry name" value="Ypt/Rab-GAP domain of gyp1p, domain 3"/>
    <property type="match status" value="1"/>
</dbReference>
<dbReference type="GO" id="GO:0005096">
    <property type="term" value="F:GTPase activator activity"/>
    <property type="evidence" value="ECO:0007669"/>
    <property type="project" value="UniProtKB-KW"/>
</dbReference>
<dbReference type="VEuPathDB" id="VectorBase:CSON013817"/>
<name>A0A336MD89_CULSO</name>
<evidence type="ECO:0000256" key="4">
    <source>
        <dbReference type="SAM" id="MobiDB-lite"/>
    </source>
</evidence>
<dbReference type="InterPro" id="IPR050302">
    <property type="entry name" value="Rab_GAP_TBC_domain"/>
</dbReference>
<feature type="compositionally biased region" description="Low complexity" evidence="4">
    <location>
        <begin position="1265"/>
        <end position="1276"/>
    </location>
</feature>